<keyword evidence="2" id="KW-1185">Reference proteome</keyword>
<evidence type="ECO:0008006" key="3">
    <source>
        <dbReference type="Google" id="ProtNLM"/>
    </source>
</evidence>
<dbReference type="EMBL" id="JARIHO010000006">
    <property type="protein sequence ID" value="KAJ7359532.1"/>
    <property type="molecule type" value="Genomic_DNA"/>
</dbReference>
<accession>A0AAD7EYP3</accession>
<sequence>MNSPGIPNEKDSVLQRAALTLNEFPMDTLIHIQSFMGPIDIIALRQCSKLMTSATTHRTVWLDALRRVCAAHEVSVLTYPMENMSLRDLEHAATSPARFIAQISKEWAEGDVIPVFHTRLFQPRLPKSAPGNLGETALMRLVPGGRYLVTATDLARISVWDLGWRPAEILNPYPLVSIVLPSPASQLLVQPAKDQRGFRLLSVCPLLTSNVADVTVYEINPSEVNPVLKQIAHRRIFSPHIEAFALTPDRFTYYYNFLLTAWDFIEDTSATVHVYQPLMSITVSRTTVIGQQEGGIVVIEMPPLQMRGTPAVEVVTELVTPLPTFSHIHDVFSDFTGLYTIQADWHISPDVPLVLDVFGRLVDGGYAYARCVVKQVPGGDPDLPSVLPVLMGVSRVPPETFDAEYYGRLHFAGTHLVRTWPVETSVMINAARVPTRRQIELESKTAYLWEMPRDAEAFLYDLDSMSGRFVALAGPGTLRVLDYMLPHL</sequence>
<dbReference type="SUPFAM" id="SSF81383">
    <property type="entry name" value="F-box domain"/>
    <property type="match status" value="1"/>
</dbReference>
<comment type="caution">
    <text evidence="1">The sequence shown here is derived from an EMBL/GenBank/DDBJ whole genome shotgun (WGS) entry which is preliminary data.</text>
</comment>
<evidence type="ECO:0000313" key="1">
    <source>
        <dbReference type="EMBL" id="KAJ7359532.1"/>
    </source>
</evidence>
<dbReference type="Proteomes" id="UP001218218">
    <property type="component" value="Unassembled WGS sequence"/>
</dbReference>
<organism evidence="1 2">
    <name type="scientific">Mycena albidolilacea</name>
    <dbReference type="NCBI Taxonomy" id="1033008"/>
    <lineage>
        <taxon>Eukaryota</taxon>
        <taxon>Fungi</taxon>
        <taxon>Dikarya</taxon>
        <taxon>Basidiomycota</taxon>
        <taxon>Agaricomycotina</taxon>
        <taxon>Agaricomycetes</taxon>
        <taxon>Agaricomycetidae</taxon>
        <taxon>Agaricales</taxon>
        <taxon>Marasmiineae</taxon>
        <taxon>Mycenaceae</taxon>
        <taxon>Mycena</taxon>
    </lineage>
</organism>
<gene>
    <name evidence="1" type="ORF">DFH08DRAFT_412121</name>
</gene>
<evidence type="ECO:0000313" key="2">
    <source>
        <dbReference type="Proteomes" id="UP001218218"/>
    </source>
</evidence>
<proteinExistence type="predicted"/>
<name>A0AAD7EYP3_9AGAR</name>
<dbReference type="AlphaFoldDB" id="A0AAD7EYP3"/>
<protein>
    <recommendedName>
        <fullName evidence="3">F-box domain-containing protein</fullName>
    </recommendedName>
</protein>
<reference evidence="1" key="1">
    <citation type="submission" date="2023-03" db="EMBL/GenBank/DDBJ databases">
        <title>Massive genome expansion in bonnet fungi (Mycena s.s.) driven by repeated elements and novel gene families across ecological guilds.</title>
        <authorList>
            <consortium name="Lawrence Berkeley National Laboratory"/>
            <person name="Harder C.B."/>
            <person name="Miyauchi S."/>
            <person name="Viragh M."/>
            <person name="Kuo A."/>
            <person name="Thoen E."/>
            <person name="Andreopoulos B."/>
            <person name="Lu D."/>
            <person name="Skrede I."/>
            <person name="Drula E."/>
            <person name="Henrissat B."/>
            <person name="Morin E."/>
            <person name="Kohler A."/>
            <person name="Barry K."/>
            <person name="LaButti K."/>
            <person name="Morin E."/>
            <person name="Salamov A."/>
            <person name="Lipzen A."/>
            <person name="Mereny Z."/>
            <person name="Hegedus B."/>
            <person name="Baldrian P."/>
            <person name="Stursova M."/>
            <person name="Weitz H."/>
            <person name="Taylor A."/>
            <person name="Grigoriev I.V."/>
            <person name="Nagy L.G."/>
            <person name="Martin F."/>
            <person name="Kauserud H."/>
        </authorList>
    </citation>
    <scope>NUCLEOTIDE SEQUENCE</scope>
    <source>
        <strain evidence="1">CBHHK002</strain>
    </source>
</reference>
<dbReference type="InterPro" id="IPR036047">
    <property type="entry name" value="F-box-like_dom_sf"/>
</dbReference>